<protein>
    <submittedName>
        <fullName evidence="1">(African queen) hypothetical protein</fullName>
    </submittedName>
</protein>
<comment type="caution">
    <text evidence="1">The sequence shown here is derived from an EMBL/GenBank/DDBJ whole genome shotgun (WGS) entry which is preliminary data.</text>
</comment>
<keyword evidence="2" id="KW-1185">Reference proteome</keyword>
<dbReference type="AlphaFoldDB" id="A0A8J2QM54"/>
<reference evidence="1" key="1">
    <citation type="submission" date="2021-09" db="EMBL/GenBank/DDBJ databases">
        <authorList>
            <person name="Martin H S."/>
        </authorList>
    </citation>
    <scope>NUCLEOTIDE SEQUENCE</scope>
</reference>
<proteinExistence type="predicted"/>
<gene>
    <name evidence="1" type="ORF">DCHRY22_LOCUS2981</name>
</gene>
<sequence length="208" mass="24547">MTSNIPINMIEVSGEKVNKYLYEDIDSEEDPLDLSELDPQLNQLVYETAHSKLRMIETEVNKSRRFHETPGYISNRYFEKKALDLMQQSIYITRDRLNDTRNLRRMYSKDPAYNIAILYGSLMQIRLKMDNIYGTIDKFHTSVKFVWYIVLYEKCLALSIDVEFMVRRIYALAAQLRNLFRDVEYGDYGPDANEMAMLKNFTGKFPIS</sequence>
<name>A0A8J2QM54_9NEOP</name>
<dbReference type="EMBL" id="CAKASE010000046">
    <property type="protein sequence ID" value="CAG9561478.1"/>
    <property type="molecule type" value="Genomic_DNA"/>
</dbReference>
<dbReference type="OrthoDB" id="6882231at2759"/>
<evidence type="ECO:0000313" key="2">
    <source>
        <dbReference type="Proteomes" id="UP000789524"/>
    </source>
</evidence>
<dbReference type="Proteomes" id="UP000789524">
    <property type="component" value="Unassembled WGS sequence"/>
</dbReference>
<accession>A0A8J2QM54</accession>
<organism evidence="1 2">
    <name type="scientific">Danaus chrysippus</name>
    <name type="common">African queen</name>
    <dbReference type="NCBI Taxonomy" id="151541"/>
    <lineage>
        <taxon>Eukaryota</taxon>
        <taxon>Metazoa</taxon>
        <taxon>Ecdysozoa</taxon>
        <taxon>Arthropoda</taxon>
        <taxon>Hexapoda</taxon>
        <taxon>Insecta</taxon>
        <taxon>Pterygota</taxon>
        <taxon>Neoptera</taxon>
        <taxon>Endopterygota</taxon>
        <taxon>Lepidoptera</taxon>
        <taxon>Glossata</taxon>
        <taxon>Ditrysia</taxon>
        <taxon>Papilionoidea</taxon>
        <taxon>Nymphalidae</taxon>
        <taxon>Danainae</taxon>
        <taxon>Danaini</taxon>
        <taxon>Danaina</taxon>
        <taxon>Danaus</taxon>
        <taxon>Anosia</taxon>
    </lineage>
</organism>
<evidence type="ECO:0000313" key="1">
    <source>
        <dbReference type="EMBL" id="CAG9561478.1"/>
    </source>
</evidence>